<sequence length="298" mass="33918">MSLNNGHFNPGKHTKNRPLIPIDDIPNDSPWTPEEIDARKKLAACFRLVDDYGWTMHVYNHITVKIPGTEEILINPFGLMYHEVTASSLIKITLDGKILDRGSTKYGMNRAGYIIHTAIHKARPDIFCTLHVHYPPVAGVSAAECGLLPINQEAMLLGPIAYLDYNVGIFDNEEDKAELSKIVTEDKKKKVLMLRNHGALTMGETVEESWMLMYITVLACETQIRTMSCGNYIMPDKAVIKKAYDVIQRGANNMDNDEWEGYKFGEFEWETWMRDLDSRGFVTGHVYQEYPKKKSGKK</sequence>
<dbReference type="GO" id="GO:0051015">
    <property type="term" value="F:actin filament binding"/>
    <property type="evidence" value="ECO:0007669"/>
    <property type="project" value="TreeGrafter"/>
</dbReference>
<name>A0AAD4R0H0_9BILA</name>
<dbReference type="Pfam" id="PF00596">
    <property type="entry name" value="Aldolase_II"/>
    <property type="match status" value="1"/>
</dbReference>
<dbReference type="NCBIfam" id="NF005451">
    <property type="entry name" value="PRK07044.1"/>
    <property type="match status" value="1"/>
</dbReference>
<feature type="region of interest" description="Disordered" evidence="2">
    <location>
        <begin position="1"/>
        <end position="24"/>
    </location>
</feature>
<comment type="similarity">
    <text evidence="1">Belongs to the aldolase class II family. Adducin subfamily.</text>
</comment>
<dbReference type="InterPro" id="IPR036409">
    <property type="entry name" value="Aldolase_II/adducin_N_sf"/>
</dbReference>
<dbReference type="GO" id="GO:0014069">
    <property type="term" value="C:postsynaptic density"/>
    <property type="evidence" value="ECO:0007669"/>
    <property type="project" value="TreeGrafter"/>
</dbReference>
<dbReference type="PANTHER" id="PTHR10672:SF3">
    <property type="entry name" value="PROTEIN HU-LI TAI SHAO"/>
    <property type="match status" value="1"/>
</dbReference>
<dbReference type="GO" id="GO:0005856">
    <property type="term" value="C:cytoskeleton"/>
    <property type="evidence" value="ECO:0007669"/>
    <property type="project" value="TreeGrafter"/>
</dbReference>
<dbReference type="PANTHER" id="PTHR10672">
    <property type="entry name" value="ADDUCIN"/>
    <property type="match status" value="1"/>
</dbReference>
<dbReference type="EMBL" id="JAKKPZ010000113">
    <property type="protein sequence ID" value="KAI1701691.1"/>
    <property type="molecule type" value="Genomic_DNA"/>
</dbReference>
<dbReference type="Gene3D" id="3.40.225.10">
    <property type="entry name" value="Class II aldolase/adducin N-terminal domain"/>
    <property type="match status" value="1"/>
</dbReference>
<dbReference type="SUPFAM" id="SSF53639">
    <property type="entry name" value="AraD/HMP-PK domain-like"/>
    <property type="match status" value="1"/>
</dbReference>
<dbReference type="SMART" id="SM01007">
    <property type="entry name" value="Aldolase_II"/>
    <property type="match status" value="1"/>
</dbReference>
<gene>
    <name evidence="4" type="ORF">DdX_15945</name>
</gene>
<dbReference type="Proteomes" id="UP001201812">
    <property type="component" value="Unassembled WGS sequence"/>
</dbReference>
<reference evidence="4" key="1">
    <citation type="submission" date="2022-01" db="EMBL/GenBank/DDBJ databases">
        <title>Genome Sequence Resource for Two Populations of Ditylenchus destructor, the Migratory Endoparasitic Phytonematode.</title>
        <authorList>
            <person name="Zhang H."/>
            <person name="Lin R."/>
            <person name="Xie B."/>
        </authorList>
    </citation>
    <scope>NUCLEOTIDE SEQUENCE</scope>
    <source>
        <strain evidence="4">BazhouSP</strain>
    </source>
</reference>
<dbReference type="InterPro" id="IPR001303">
    <property type="entry name" value="Aldolase_II/adducin_N"/>
</dbReference>
<evidence type="ECO:0000256" key="1">
    <source>
        <dbReference type="ARBA" id="ARBA00006274"/>
    </source>
</evidence>
<dbReference type="GO" id="GO:0005886">
    <property type="term" value="C:plasma membrane"/>
    <property type="evidence" value="ECO:0007669"/>
    <property type="project" value="UniProtKB-SubCell"/>
</dbReference>
<organism evidence="4 5">
    <name type="scientific">Ditylenchus destructor</name>
    <dbReference type="NCBI Taxonomy" id="166010"/>
    <lineage>
        <taxon>Eukaryota</taxon>
        <taxon>Metazoa</taxon>
        <taxon>Ecdysozoa</taxon>
        <taxon>Nematoda</taxon>
        <taxon>Chromadorea</taxon>
        <taxon>Rhabditida</taxon>
        <taxon>Tylenchina</taxon>
        <taxon>Tylenchomorpha</taxon>
        <taxon>Sphaerularioidea</taxon>
        <taxon>Anguinidae</taxon>
        <taxon>Anguininae</taxon>
        <taxon>Ditylenchus</taxon>
    </lineage>
</organism>
<comment type="caution">
    <text evidence="4">The sequence shown here is derived from an EMBL/GenBank/DDBJ whole genome shotgun (WGS) entry which is preliminary data.</text>
</comment>
<dbReference type="AlphaFoldDB" id="A0AAD4R0H0"/>
<feature type="domain" description="Class II aldolase/adducin N-terminal" evidence="3">
    <location>
        <begin position="40"/>
        <end position="224"/>
    </location>
</feature>
<dbReference type="InterPro" id="IPR051017">
    <property type="entry name" value="Aldolase-II_Adducin_sf"/>
</dbReference>
<evidence type="ECO:0000256" key="2">
    <source>
        <dbReference type="SAM" id="MobiDB-lite"/>
    </source>
</evidence>
<evidence type="ECO:0000313" key="5">
    <source>
        <dbReference type="Proteomes" id="UP001201812"/>
    </source>
</evidence>
<evidence type="ECO:0000259" key="3">
    <source>
        <dbReference type="SMART" id="SM01007"/>
    </source>
</evidence>
<protein>
    <submittedName>
        <fullName evidence="4">Adducin-related protein 2</fullName>
    </submittedName>
</protein>
<evidence type="ECO:0000313" key="4">
    <source>
        <dbReference type="EMBL" id="KAI1701691.1"/>
    </source>
</evidence>
<keyword evidence="5" id="KW-1185">Reference proteome</keyword>
<accession>A0AAD4R0H0</accession>
<proteinExistence type="inferred from homology"/>